<dbReference type="InterPro" id="IPR051552">
    <property type="entry name" value="HptR"/>
</dbReference>
<dbReference type="InterPro" id="IPR001789">
    <property type="entry name" value="Sig_transdc_resp-reg_receiver"/>
</dbReference>
<dbReference type="GO" id="GO:0043565">
    <property type="term" value="F:sequence-specific DNA binding"/>
    <property type="evidence" value="ECO:0007669"/>
    <property type="project" value="InterPro"/>
</dbReference>
<dbReference type="GO" id="GO:0005737">
    <property type="term" value="C:cytoplasm"/>
    <property type="evidence" value="ECO:0007669"/>
    <property type="project" value="UniProtKB-SubCell"/>
</dbReference>
<evidence type="ECO:0000313" key="14">
    <source>
        <dbReference type="EMBL" id="QQR30563.1"/>
    </source>
</evidence>
<reference evidence="14 16" key="3">
    <citation type="submission" date="2020-11" db="EMBL/GenBank/DDBJ databases">
        <title>Closed and high quality bacterial genomes of the OMM12 community.</title>
        <authorList>
            <person name="Marbouty M."/>
            <person name="Lamy-Besnier Q."/>
            <person name="Debarbieux L."/>
            <person name="Koszul R."/>
        </authorList>
    </citation>
    <scope>NUCLEOTIDE SEQUENCE [LARGE SCALE GENOMIC DNA]</scope>
    <source>
        <strain evidence="14 16">KB18</strain>
    </source>
</reference>
<evidence type="ECO:0000313" key="16">
    <source>
        <dbReference type="Proteomes" id="UP000596035"/>
    </source>
</evidence>
<evidence type="ECO:0000259" key="12">
    <source>
        <dbReference type="PROSITE" id="PS50110"/>
    </source>
</evidence>
<feature type="domain" description="Response regulatory" evidence="12">
    <location>
        <begin position="3"/>
        <end position="120"/>
    </location>
</feature>
<evidence type="ECO:0000313" key="15">
    <source>
        <dbReference type="Proteomes" id="UP000196710"/>
    </source>
</evidence>
<dbReference type="Proteomes" id="UP000196710">
    <property type="component" value="Chromosome"/>
</dbReference>
<evidence type="ECO:0000256" key="6">
    <source>
        <dbReference type="ARBA" id="ARBA00023015"/>
    </source>
</evidence>
<keyword evidence="7 13" id="KW-0238">DNA-binding</keyword>
<dbReference type="GO" id="GO:0003700">
    <property type="term" value="F:DNA-binding transcription factor activity"/>
    <property type="evidence" value="ECO:0007669"/>
    <property type="project" value="InterPro"/>
</dbReference>
<dbReference type="Pfam" id="PF00072">
    <property type="entry name" value="Response_reg"/>
    <property type="match status" value="1"/>
</dbReference>
<dbReference type="Gene3D" id="3.40.50.2300">
    <property type="match status" value="1"/>
</dbReference>
<evidence type="ECO:0000256" key="4">
    <source>
        <dbReference type="ARBA" id="ARBA00022553"/>
    </source>
</evidence>
<keyword evidence="8" id="KW-0804">Transcription</keyword>
<dbReference type="SMART" id="SM00448">
    <property type="entry name" value="REC"/>
    <property type="match status" value="1"/>
</dbReference>
<keyword evidence="6" id="KW-0805">Transcription regulation</keyword>
<dbReference type="EMBL" id="CP065321">
    <property type="protein sequence ID" value="QQR30563.1"/>
    <property type="molecule type" value="Genomic_DNA"/>
</dbReference>
<dbReference type="AlphaFoldDB" id="A0A1Z2XS92"/>
<keyword evidence="15" id="KW-1185">Reference proteome</keyword>
<accession>A0A1Z2XS92</accession>
<evidence type="ECO:0000313" key="13">
    <source>
        <dbReference type="EMBL" id="ASB41295.1"/>
    </source>
</evidence>
<dbReference type="PANTHER" id="PTHR42713">
    <property type="entry name" value="HISTIDINE KINASE-RELATED"/>
    <property type="match status" value="1"/>
</dbReference>
<keyword evidence="5" id="KW-0902">Two-component regulatory system</keyword>
<evidence type="ECO:0000256" key="3">
    <source>
        <dbReference type="ARBA" id="ARBA00022490"/>
    </source>
</evidence>
<evidence type="ECO:0000256" key="2">
    <source>
        <dbReference type="ARBA" id="ARBA00018672"/>
    </source>
</evidence>
<name>A0A1Z2XS92_9FIRM</name>
<comment type="subcellular location">
    <subcellularLocation>
        <location evidence="1">Cytoplasm</location>
    </subcellularLocation>
</comment>
<dbReference type="PROSITE" id="PS50110">
    <property type="entry name" value="RESPONSE_REGULATORY"/>
    <property type="match status" value="1"/>
</dbReference>
<dbReference type="EMBL" id="CP021422">
    <property type="protein sequence ID" value="ASB41295.1"/>
    <property type="molecule type" value="Genomic_DNA"/>
</dbReference>
<feature type="domain" description="HTH araC/xylS-type" evidence="11">
    <location>
        <begin position="435"/>
        <end position="532"/>
    </location>
</feature>
<keyword evidence="4 10" id="KW-0597">Phosphoprotein</keyword>
<evidence type="ECO:0000256" key="5">
    <source>
        <dbReference type="ARBA" id="ARBA00023012"/>
    </source>
</evidence>
<dbReference type="InterPro" id="IPR011006">
    <property type="entry name" value="CheY-like_superfamily"/>
</dbReference>
<dbReference type="RefSeq" id="WP_066540476.1">
    <property type="nucleotide sequence ID" value="NZ_CP021422.1"/>
</dbReference>
<dbReference type="GO" id="GO:0000160">
    <property type="term" value="P:phosphorelay signal transduction system"/>
    <property type="evidence" value="ECO:0007669"/>
    <property type="project" value="UniProtKB-KW"/>
</dbReference>
<dbReference type="CDD" id="cd17536">
    <property type="entry name" value="REC_YesN-like"/>
    <property type="match status" value="1"/>
</dbReference>
<dbReference type="KEGG" id="amur:ADH66_11885"/>
<dbReference type="InterPro" id="IPR018060">
    <property type="entry name" value="HTH_AraC"/>
</dbReference>
<organism evidence="14 16">
    <name type="scientific">Acutalibacter muris</name>
    <dbReference type="NCBI Taxonomy" id="1796620"/>
    <lineage>
        <taxon>Bacteria</taxon>
        <taxon>Bacillati</taxon>
        <taxon>Bacillota</taxon>
        <taxon>Clostridia</taxon>
        <taxon>Eubacteriales</taxon>
        <taxon>Acutalibacteraceae</taxon>
        <taxon>Acutalibacter</taxon>
    </lineage>
</organism>
<dbReference type="SMART" id="SM00342">
    <property type="entry name" value="HTH_ARAC"/>
    <property type="match status" value="1"/>
</dbReference>
<sequence>MYNMLLVDDETIILEGLSQNINWQDLDIQEVFTADNSLNAQECLSSHRIDLVITDIQMPGENGLALGETILQKYPYTKVIILSGYQNFSYAQQAVQIKAFRYLLKPVRYEDLEKVVREALHELQHELQGKKALENAKKLASQAYPLIRQNYLMNWLEKDAVHPWENLQEANEHGLCLTPTGQGYFIMIRLGQREESASQDELLHYAMLNLCQDMLGGQIIDFINAQQTHCFLFLTDVHGTFASSLSSFQRAIERLDWVLCSLENITEGPIRIFWSKIHPLEELSTCYREMNRKALRFIGSSQDLVCGLENSERPVSAWEPSTLHSHPSFPTLIATGRALAALEWIDKTFEEFNRHSGNCHDQCLYVYHMVVGTLIADSFQRQIGILAWGGESLEFMEEMGEDIVEDLRSQCKKLTSSYLENLNHALNGQEDWLIGQIKQYIANNIEDKLSITSLAAHFCYNATYLSRVFKAKTDVQLANYIVASKIAKAEELLRAGRSPTDTAAAIGYETYSHFSRTFKRQVGVSPKQYQDERCCFRKNGTNGASN</sequence>
<keyword evidence="3" id="KW-0963">Cytoplasm</keyword>
<dbReference type="PANTHER" id="PTHR42713:SF3">
    <property type="entry name" value="TRANSCRIPTIONAL REGULATORY PROTEIN HPTR"/>
    <property type="match status" value="1"/>
</dbReference>
<dbReference type="InterPro" id="IPR009057">
    <property type="entry name" value="Homeodomain-like_sf"/>
</dbReference>
<evidence type="ECO:0000256" key="7">
    <source>
        <dbReference type="ARBA" id="ARBA00023125"/>
    </source>
</evidence>
<dbReference type="Proteomes" id="UP000596035">
    <property type="component" value="Chromosome"/>
</dbReference>
<dbReference type="PROSITE" id="PS01124">
    <property type="entry name" value="HTH_ARAC_FAMILY_2"/>
    <property type="match status" value="1"/>
</dbReference>
<dbReference type="SUPFAM" id="SSF52172">
    <property type="entry name" value="CheY-like"/>
    <property type="match status" value="1"/>
</dbReference>
<evidence type="ECO:0000259" key="11">
    <source>
        <dbReference type="PROSITE" id="PS01124"/>
    </source>
</evidence>
<dbReference type="Pfam" id="PF12833">
    <property type="entry name" value="HTH_18"/>
    <property type="match status" value="1"/>
</dbReference>
<dbReference type="Gene3D" id="1.10.10.60">
    <property type="entry name" value="Homeodomain-like"/>
    <property type="match status" value="2"/>
</dbReference>
<gene>
    <name evidence="13" type="ORF">ADH66_11885</name>
    <name evidence="14" type="ORF">I5Q82_02195</name>
</gene>
<dbReference type="SUPFAM" id="SSF46689">
    <property type="entry name" value="Homeodomain-like"/>
    <property type="match status" value="2"/>
</dbReference>
<feature type="modified residue" description="4-aspartylphosphate" evidence="10">
    <location>
        <position position="55"/>
    </location>
</feature>
<reference evidence="13" key="1">
    <citation type="journal article" date="2017" name="Genome Announc.">
        <title>High-Quality Whole-Genome Sequences of the Oligo-Mouse-Microbiota Bacterial Community.</title>
        <authorList>
            <person name="Garzetti D."/>
            <person name="Brugiroux S."/>
            <person name="Bunk B."/>
            <person name="Pukall R."/>
            <person name="McCoy K.D."/>
            <person name="Macpherson A.J."/>
            <person name="Stecher B."/>
        </authorList>
    </citation>
    <scope>NUCLEOTIDE SEQUENCE</scope>
    <source>
        <strain evidence="13">KB18</strain>
    </source>
</reference>
<evidence type="ECO:0000256" key="1">
    <source>
        <dbReference type="ARBA" id="ARBA00004496"/>
    </source>
</evidence>
<comment type="function">
    <text evidence="9">May play the central regulatory role in sporulation. It may be an element of the effector pathway responsible for the activation of sporulation genes in response to nutritional stress. Spo0A may act in concert with spo0H (a sigma factor) to control the expression of some genes that are critical to the sporulation process.</text>
</comment>
<protein>
    <recommendedName>
        <fullName evidence="2">Stage 0 sporulation protein A homolog</fullName>
    </recommendedName>
</protein>
<reference evidence="15" key="2">
    <citation type="submission" date="2017-05" db="EMBL/GenBank/DDBJ databases">
        <title>Improved OligoMM genomes.</title>
        <authorList>
            <person name="Garzetti D."/>
        </authorList>
    </citation>
    <scope>NUCLEOTIDE SEQUENCE [LARGE SCALE GENOMIC DNA]</scope>
    <source>
        <strain evidence="15">KB18</strain>
    </source>
</reference>
<proteinExistence type="predicted"/>
<evidence type="ECO:0000256" key="9">
    <source>
        <dbReference type="ARBA" id="ARBA00024867"/>
    </source>
</evidence>
<evidence type="ECO:0000256" key="10">
    <source>
        <dbReference type="PROSITE-ProRule" id="PRU00169"/>
    </source>
</evidence>
<evidence type="ECO:0000256" key="8">
    <source>
        <dbReference type="ARBA" id="ARBA00023163"/>
    </source>
</evidence>